<sequence>MKQRQQLKASMRKEKEEELALFLEMKKREKERNSLLLNTFEEFDAPLGAKPITSPIFNISSSTPAPARKTGADDFLNSENDKNDYDC</sequence>
<reference evidence="2 3" key="1">
    <citation type="journal article" date="2023" name="G3 (Bethesda)">
        <title>A chromosome-length genome assembly and annotation of blackberry (Rubus argutus, cv. 'Hillquist').</title>
        <authorList>
            <person name="Bruna T."/>
            <person name="Aryal R."/>
            <person name="Dudchenko O."/>
            <person name="Sargent D.J."/>
            <person name="Mead D."/>
            <person name="Buti M."/>
            <person name="Cavallini A."/>
            <person name="Hytonen T."/>
            <person name="Andres J."/>
            <person name="Pham M."/>
            <person name="Weisz D."/>
            <person name="Mascagni F."/>
            <person name="Usai G."/>
            <person name="Natali L."/>
            <person name="Bassil N."/>
            <person name="Fernandez G.E."/>
            <person name="Lomsadze A."/>
            <person name="Armour M."/>
            <person name="Olukolu B."/>
            <person name="Poorten T."/>
            <person name="Britton C."/>
            <person name="Davik J."/>
            <person name="Ashrafi H."/>
            <person name="Aiden E.L."/>
            <person name="Borodovsky M."/>
            <person name="Worthington M."/>
        </authorList>
    </citation>
    <scope>NUCLEOTIDE SEQUENCE [LARGE SCALE GENOMIC DNA]</scope>
    <source>
        <strain evidence="2">PI 553951</strain>
    </source>
</reference>
<dbReference type="GO" id="GO:0043622">
    <property type="term" value="P:cortical microtubule organization"/>
    <property type="evidence" value="ECO:0007669"/>
    <property type="project" value="TreeGrafter"/>
</dbReference>
<dbReference type="AlphaFoldDB" id="A0AAW1W4E4"/>
<dbReference type="EMBL" id="JBEDUW010000006">
    <property type="protein sequence ID" value="KAK9919433.1"/>
    <property type="molecule type" value="Genomic_DNA"/>
</dbReference>
<feature type="compositionally biased region" description="Polar residues" evidence="1">
    <location>
        <begin position="55"/>
        <end position="64"/>
    </location>
</feature>
<evidence type="ECO:0000313" key="3">
    <source>
        <dbReference type="Proteomes" id="UP001457282"/>
    </source>
</evidence>
<dbReference type="GO" id="GO:0055028">
    <property type="term" value="C:cortical microtubule"/>
    <property type="evidence" value="ECO:0007669"/>
    <property type="project" value="TreeGrafter"/>
</dbReference>
<gene>
    <name evidence="2" type="ORF">M0R45_028025</name>
</gene>
<protein>
    <submittedName>
        <fullName evidence="2">Uncharacterized protein</fullName>
    </submittedName>
</protein>
<dbReference type="PANTHER" id="PTHR31949">
    <property type="entry name" value="GASTRIC MUCIN-LIKE PROTEIN"/>
    <property type="match status" value="1"/>
</dbReference>
<evidence type="ECO:0000313" key="2">
    <source>
        <dbReference type="EMBL" id="KAK9919433.1"/>
    </source>
</evidence>
<keyword evidence="3" id="KW-1185">Reference proteome</keyword>
<accession>A0AAW1W4E4</accession>
<evidence type="ECO:0000256" key="1">
    <source>
        <dbReference type="SAM" id="MobiDB-lite"/>
    </source>
</evidence>
<feature type="region of interest" description="Disordered" evidence="1">
    <location>
        <begin position="48"/>
        <end position="87"/>
    </location>
</feature>
<comment type="caution">
    <text evidence="2">The sequence shown here is derived from an EMBL/GenBank/DDBJ whole genome shotgun (WGS) entry which is preliminary data.</text>
</comment>
<proteinExistence type="predicted"/>
<name>A0AAW1W4E4_RUBAR</name>
<dbReference type="Proteomes" id="UP001457282">
    <property type="component" value="Unassembled WGS sequence"/>
</dbReference>
<organism evidence="2 3">
    <name type="scientific">Rubus argutus</name>
    <name type="common">Southern blackberry</name>
    <dbReference type="NCBI Taxonomy" id="59490"/>
    <lineage>
        <taxon>Eukaryota</taxon>
        <taxon>Viridiplantae</taxon>
        <taxon>Streptophyta</taxon>
        <taxon>Embryophyta</taxon>
        <taxon>Tracheophyta</taxon>
        <taxon>Spermatophyta</taxon>
        <taxon>Magnoliopsida</taxon>
        <taxon>eudicotyledons</taxon>
        <taxon>Gunneridae</taxon>
        <taxon>Pentapetalae</taxon>
        <taxon>rosids</taxon>
        <taxon>fabids</taxon>
        <taxon>Rosales</taxon>
        <taxon>Rosaceae</taxon>
        <taxon>Rosoideae</taxon>
        <taxon>Rosoideae incertae sedis</taxon>
        <taxon>Rubus</taxon>
    </lineage>
</organism>
<dbReference type="PANTHER" id="PTHR31949:SF20">
    <property type="entry name" value="OS01G0141900 PROTEIN"/>
    <property type="match status" value="1"/>
</dbReference>